<evidence type="ECO:0000256" key="11">
    <source>
        <dbReference type="ARBA" id="ARBA00023098"/>
    </source>
</evidence>
<dbReference type="NCBIfam" id="TIGR00682">
    <property type="entry name" value="lpxK"/>
    <property type="match status" value="1"/>
</dbReference>
<organism evidence="14 15">
    <name type="scientific">Balneatrix alpica</name>
    <dbReference type="NCBI Taxonomy" id="75684"/>
    <lineage>
        <taxon>Bacteria</taxon>
        <taxon>Pseudomonadati</taxon>
        <taxon>Pseudomonadota</taxon>
        <taxon>Gammaproteobacteria</taxon>
        <taxon>Oceanospirillales</taxon>
        <taxon>Balneatrichaceae</taxon>
        <taxon>Balneatrix</taxon>
    </lineage>
</organism>
<dbReference type="HAMAP" id="MF_00409">
    <property type="entry name" value="LpxK"/>
    <property type="match status" value="1"/>
</dbReference>
<evidence type="ECO:0000256" key="6">
    <source>
        <dbReference type="ARBA" id="ARBA00022556"/>
    </source>
</evidence>
<keyword evidence="9 13" id="KW-0418">Kinase</keyword>
<gene>
    <name evidence="13 14" type="primary">lpxK</name>
    <name evidence="14" type="ORF">ACFFLH_04135</name>
</gene>
<protein>
    <recommendedName>
        <fullName evidence="4 13">Tetraacyldisaccharide 4'-kinase</fullName>
        <ecNumber evidence="3 13">2.7.1.130</ecNumber>
    </recommendedName>
    <alternativeName>
        <fullName evidence="12 13">Lipid A 4'-kinase</fullName>
    </alternativeName>
</protein>
<dbReference type="EMBL" id="JBHLZN010000001">
    <property type="protein sequence ID" value="MFB9885593.1"/>
    <property type="molecule type" value="Genomic_DNA"/>
</dbReference>
<keyword evidence="15" id="KW-1185">Reference proteome</keyword>
<evidence type="ECO:0000256" key="10">
    <source>
        <dbReference type="ARBA" id="ARBA00022840"/>
    </source>
</evidence>
<keyword evidence="8 13" id="KW-0547">Nucleotide-binding</keyword>
<evidence type="ECO:0000256" key="4">
    <source>
        <dbReference type="ARBA" id="ARBA00016436"/>
    </source>
</evidence>
<comment type="caution">
    <text evidence="14">The sequence shown here is derived from an EMBL/GenBank/DDBJ whole genome shotgun (WGS) entry which is preliminary data.</text>
</comment>
<dbReference type="InterPro" id="IPR027417">
    <property type="entry name" value="P-loop_NTPase"/>
</dbReference>
<feature type="binding site" evidence="13">
    <location>
        <begin position="55"/>
        <end position="62"/>
    </location>
    <ligand>
        <name>ATP</name>
        <dbReference type="ChEBI" id="CHEBI:30616"/>
    </ligand>
</feature>
<dbReference type="InterPro" id="IPR003758">
    <property type="entry name" value="LpxK"/>
</dbReference>
<dbReference type="RefSeq" id="WP_027313682.1">
    <property type="nucleotide sequence ID" value="NZ_JBHLZN010000001.1"/>
</dbReference>
<name>A0ABV5Z8J1_9GAMM</name>
<comment type="similarity">
    <text evidence="13">Belongs to the LpxK family.</text>
</comment>
<evidence type="ECO:0000313" key="14">
    <source>
        <dbReference type="EMBL" id="MFB9885593.1"/>
    </source>
</evidence>
<evidence type="ECO:0000256" key="3">
    <source>
        <dbReference type="ARBA" id="ARBA00012071"/>
    </source>
</evidence>
<evidence type="ECO:0000256" key="8">
    <source>
        <dbReference type="ARBA" id="ARBA00022741"/>
    </source>
</evidence>
<evidence type="ECO:0000256" key="1">
    <source>
        <dbReference type="ARBA" id="ARBA00002274"/>
    </source>
</evidence>
<dbReference type="PANTHER" id="PTHR42724">
    <property type="entry name" value="TETRAACYLDISACCHARIDE 4'-KINASE"/>
    <property type="match status" value="1"/>
</dbReference>
<evidence type="ECO:0000256" key="5">
    <source>
        <dbReference type="ARBA" id="ARBA00022516"/>
    </source>
</evidence>
<evidence type="ECO:0000256" key="2">
    <source>
        <dbReference type="ARBA" id="ARBA00004870"/>
    </source>
</evidence>
<dbReference type="Proteomes" id="UP001589628">
    <property type="component" value="Unassembled WGS sequence"/>
</dbReference>
<comment type="pathway">
    <text evidence="2 13">Glycolipid biosynthesis; lipid IV(A) biosynthesis; lipid IV(A) from (3R)-3-hydroxytetradecanoyl-[acyl-carrier-protein] and UDP-N-acetyl-alpha-D-glucosamine: step 6/6.</text>
</comment>
<keyword evidence="7 13" id="KW-0808">Transferase</keyword>
<keyword evidence="5 13" id="KW-0444">Lipid biosynthesis</keyword>
<keyword evidence="6 13" id="KW-0441">Lipid A biosynthesis</keyword>
<evidence type="ECO:0000256" key="13">
    <source>
        <dbReference type="HAMAP-Rule" id="MF_00409"/>
    </source>
</evidence>
<dbReference type="GO" id="GO:0009029">
    <property type="term" value="F:lipid-A 4'-kinase activity"/>
    <property type="evidence" value="ECO:0007669"/>
    <property type="project" value="UniProtKB-EC"/>
</dbReference>
<sequence>MKWLEQAWYRDEPGWLGLAAPLEHLFRRLAQRRRQRLQPEAWQAPVPVLVVGNISLGGTGKTPLTQALVRWLQAQGWRVGIVSRGYGGQGPFPLWVTAQTQAMAAGDEPCLLARSLKCPLVVSPQRVEAVKLLLAQAEVDIIVADDGLQHYRLGRQLEIAVIDGARGLGNGHCLPVGPLREPAQRLAEVDFCVVNGPLAKPLPIAVPYWSMQLQPGELQSVGGQERQPLAALQGQSVYAMAGIGHPQRFFATLEAAGLKPIPLAKPDHYAYQPHDLQPYQDLPLLMTSKDAVKCQAFAPANAWYLPVEAQLPAEFWQALQQRLATVLKVDEVNHG</sequence>
<evidence type="ECO:0000256" key="12">
    <source>
        <dbReference type="ARBA" id="ARBA00029757"/>
    </source>
</evidence>
<evidence type="ECO:0000256" key="7">
    <source>
        <dbReference type="ARBA" id="ARBA00022679"/>
    </source>
</evidence>
<dbReference type="PANTHER" id="PTHR42724:SF1">
    <property type="entry name" value="TETRAACYLDISACCHARIDE 4'-KINASE, MITOCHONDRIAL-RELATED"/>
    <property type="match status" value="1"/>
</dbReference>
<accession>A0ABV5Z8J1</accession>
<dbReference type="SUPFAM" id="SSF52540">
    <property type="entry name" value="P-loop containing nucleoside triphosphate hydrolases"/>
    <property type="match status" value="1"/>
</dbReference>
<evidence type="ECO:0000256" key="9">
    <source>
        <dbReference type="ARBA" id="ARBA00022777"/>
    </source>
</evidence>
<keyword evidence="11 13" id="KW-0443">Lipid metabolism</keyword>
<dbReference type="EC" id="2.7.1.130" evidence="3 13"/>
<evidence type="ECO:0000313" key="15">
    <source>
        <dbReference type="Proteomes" id="UP001589628"/>
    </source>
</evidence>
<dbReference type="Pfam" id="PF02606">
    <property type="entry name" value="LpxK"/>
    <property type="match status" value="1"/>
</dbReference>
<proteinExistence type="inferred from homology"/>
<comment type="function">
    <text evidence="1 13">Transfers the gamma-phosphate of ATP to the 4'-position of a tetraacyldisaccharide 1-phosphate intermediate (termed DS-1-P) to form tetraacyldisaccharide 1,4'-bis-phosphate (lipid IVA).</text>
</comment>
<reference evidence="14 15" key="1">
    <citation type="submission" date="2024-09" db="EMBL/GenBank/DDBJ databases">
        <authorList>
            <person name="Sun Q."/>
            <person name="Mori K."/>
        </authorList>
    </citation>
    <scope>NUCLEOTIDE SEQUENCE [LARGE SCALE GENOMIC DNA]</scope>
    <source>
        <strain evidence="14 15">ATCC 51285</strain>
    </source>
</reference>
<comment type="catalytic activity">
    <reaction evidence="13">
        <text>a lipid A disaccharide + ATP = a lipid IVA + ADP + H(+)</text>
        <dbReference type="Rhea" id="RHEA:67840"/>
        <dbReference type="ChEBI" id="CHEBI:15378"/>
        <dbReference type="ChEBI" id="CHEBI:30616"/>
        <dbReference type="ChEBI" id="CHEBI:176343"/>
        <dbReference type="ChEBI" id="CHEBI:176425"/>
        <dbReference type="ChEBI" id="CHEBI:456216"/>
        <dbReference type="EC" id="2.7.1.130"/>
    </reaction>
</comment>
<keyword evidence="10 13" id="KW-0067">ATP-binding</keyword>